<protein>
    <submittedName>
        <fullName evidence="2">Uncharacterized protein</fullName>
    </submittedName>
</protein>
<gene>
    <name evidence="2" type="ORF">MKS91_00760</name>
</gene>
<feature type="region of interest" description="Disordered" evidence="1">
    <location>
        <begin position="337"/>
        <end position="362"/>
    </location>
</feature>
<sequence>MAHDAGKVENDWEEVRSNRISVTNPDTLGGYDLEDFSSTKENHDRRWRSMVVAYKDDDGKDCLVTLDSTQALWADAALKKDIESGLVSFIPAVIQAQDMDLEHKKSIIDQFNAAYNTKEREGMSLDLTCCPNVNLTLANVVTLGLPVEGGIQPYCATLNVMSCFKVDLRDIAEKGVIVECYDFKPIAEDPMSPKCLCIPSGNGVGLMQDQIATEDPAVIFQHIAKGDETYYRDCEVDGEIQSQALPLACKSTVVITDASVSLSEIELVSEPSVMLIGTDVSYHSFADFEKNGELRAQHRAEIEALNQPEVKSPSLGEGYIAGALSYVASWLPVRSGAGAATEGGGAAKETPESEDPSKGRHP</sequence>
<dbReference type="RefSeq" id="WP_258568939.1">
    <property type="nucleotide sequence ID" value="NZ_JAKUDN010000001.1"/>
</dbReference>
<comment type="caution">
    <text evidence="2">The sequence shown here is derived from an EMBL/GenBank/DDBJ whole genome shotgun (WGS) entry which is preliminary data.</text>
</comment>
<dbReference type="Proteomes" id="UP001320768">
    <property type="component" value="Unassembled WGS sequence"/>
</dbReference>
<dbReference type="EMBL" id="JAKUDN010000001">
    <property type="protein sequence ID" value="MCP8351827.1"/>
    <property type="molecule type" value="Genomic_DNA"/>
</dbReference>
<evidence type="ECO:0000313" key="2">
    <source>
        <dbReference type="EMBL" id="MCP8351827.1"/>
    </source>
</evidence>
<accession>A0ABT1L3R7</accession>
<proteinExistence type="predicted"/>
<keyword evidence="3" id="KW-1185">Reference proteome</keyword>
<feature type="compositionally biased region" description="Basic and acidic residues" evidence="1">
    <location>
        <begin position="349"/>
        <end position="362"/>
    </location>
</feature>
<reference evidence="2 3" key="1">
    <citation type="journal article" date="2022" name="Nat. Microbiol.">
        <title>The microbiome of a bacterivorous marine choanoflagellate contains a resource-demanding obligate bacterial associate.</title>
        <authorList>
            <person name="Needham D.M."/>
            <person name="Poirier C."/>
            <person name="Bachy C."/>
            <person name="George E.E."/>
            <person name="Wilken S."/>
            <person name="Yung C.C.M."/>
            <person name="Limardo A.J."/>
            <person name="Morando M."/>
            <person name="Sudek L."/>
            <person name="Malmstrom R.R."/>
            <person name="Keeling P.J."/>
            <person name="Santoro A.E."/>
            <person name="Worden A.Z."/>
        </authorList>
    </citation>
    <scope>NUCLEOTIDE SEQUENCE [LARGE SCALE GENOMIC DNA]</scope>
    <source>
        <strain evidence="2 3">Comchoano-2</strain>
    </source>
</reference>
<evidence type="ECO:0000256" key="1">
    <source>
        <dbReference type="SAM" id="MobiDB-lite"/>
    </source>
</evidence>
<evidence type="ECO:0000313" key="3">
    <source>
        <dbReference type="Proteomes" id="UP001320768"/>
    </source>
</evidence>
<organism evidence="2 3">
    <name type="scientific">Candidatus Synchoanobacter obligatus</name>
    <dbReference type="NCBI Taxonomy" id="2919597"/>
    <lineage>
        <taxon>Bacteria</taxon>
        <taxon>Pseudomonadati</taxon>
        <taxon>Pseudomonadota</taxon>
        <taxon>Gammaproteobacteria</taxon>
        <taxon>Candidatus Comchoanobacterales</taxon>
        <taxon>Candidatus Comchoanobacteraceae</taxon>
        <taxon>Candidatus Synchoanobacter</taxon>
    </lineage>
</organism>
<name>A0ABT1L3R7_9GAMM</name>